<evidence type="ECO:0000313" key="2">
    <source>
        <dbReference type="Proteomes" id="UP001084197"/>
    </source>
</evidence>
<dbReference type="RefSeq" id="WP_268780542.1">
    <property type="nucleotide sequence ID" value="NZ_JAPRAT010000022.1"/>
</dbReference>
<proteinExistence type="predicted"/>
<dbReference type="Proteomes" id="UP001084197">
    <property type="component" value="Unassembled WGS sequence"/>
</dbReference>
<sequence length="99" mass="11720">MEKRLMEMEKKIEALKKADGFLHNRIGELELRVTKYEEELSSTSIRQSPVLDSKIHHLTEVNEQMFQQNVRLREFIENCVTTHKVPTQAGYYDALKERN</sequence>
<reference evidence="1" key="1">
    <citation type="submission" date="2022-11" db="EMBL/GenBank/DDBJ databases">
        <title>WGS of Natronobacillus azotifigens 24KS-1, an anaerobic diazotrophic haloalkaliphile from soda-rich habitats.</title>
        <authorList>
            <person name="Sorokin D.Y."/>
            <person name="Merkel A.Y."/>
        </authorList>
    </citation>
    <scope>NUCLEOTIDE SEQUENCE</scope>
    <source>
        <strain evidence="1">24KS-1</strain>
    </source>
</reference>
<dbReference type="AlphaFoldDB" id="A0A9J6RF27"/>
<dbReference type="EMBL" id="JAPRAT010000022">
    <property type="protein sequence ID" value="MCZ0703777.1"/>
    <property type="molecule type" value="Genomic_DNA"/>
</dbReference>
<evidence type="ECO:0000313" key="1">
    <source>
        <dbReference type="EMBL" id="MCZ0703777.1"/>
    </source>
</evidence>
<gene>
    <name evidence="1" type="ORF">OWO01_11145</name>
</gene>
<accession>A0A9J6RF27</accession>
<comment type="caution">
    <text evidence="1">The sequence shown here is derived from an EMBL/GenBank/DDBJ whole genome shotgun (WGS) entry which is preliminary data.</text>
</comment>
<name>A0A9J6RF27_9BACI</name>
<organism evidence="1 2">
    <name type="scientific">Natronobacillus azotifigens</name>
    <dbReference type="NCBI Taxonomy" id="472978"/>
    <lineage>
        <taxon>Bacteria</taxon>
        <taxon>Bacillati</taxon>
        <taxon>Bacillota</taxon>
        <taxon>Bacilli</taxon>
        <taxon>Bacillales</taxon>
        <taxon>Bacillaceae</taxon>
        <taxon>Natronobacillus</taxon>
    </lineage>
</organism>
<keyword evidence="2" id="KW-1185">Reference proteome</keyword>
<protein>
    <submittedName>
        <fullName evidence="1">Uncharacterized protein</fullName>
    </submittedName>
</protein>